<gene>
    <name evidence="4" type="ORF">FCALED_LOCUS7574</name>
</gene>
<dbReference type="GO" id="GO:0008270">
    <property type="term" value="F:zinc ion binding"/>
    <property type="evidence" value="ECO:0007669"/>
    <property type="project" value="UniProtKB-KW"/>
</dbReference>
<keyword evidence="1" id="KW-0862">Zinc</keyword>
<dbReference type="Proteomes" id="UP000789570">
    <property type="component" value="Unassembled WGS sequence"/>
</dbReference>
<evidence type="ECO:0000313" key="4">
    <source>
        <dbReference type="EMBL" id="CAG8580614.1"/>
    </source>
</evidence>
<evidence type="ECO:0000256" key="2">
    <source>
        <dbReference type="SAM" id="MobiDB-lite"/>
    </source>
</evidence>
<dbReference type="InterPro" id="IPR000571">
    <property type="entry name" value="Znf_CCCH"/>
</dbReference>
<keyword evidence="1" id="KW-0863">Zinc-finger</keyword>
<protein>
    <submittedName>
        <fullName evidence="4">16339_t:CDS:1</fullName>
    </submittedName>
</protein>
<dbReference type="OrthoDB" id="2355984at2759"/>
<reference evidence="4" key="1">
    <citation type="submission" date="2021-06" db="EMBL/GenBank/DDBJ databases">
        <authorList>
            <person name="Kallberg Y."/>
            <person name="Tangrot J."/>
            <person name="Rosling A."/>
        </authorList>
    </citation>
    <scope>NUCLEOTIDE SEQUENCE</scope>
    <source>
        <strain evidence="4">UK204</strain>
    </source>
</reference>
<feature type="zinc finger region" description="C3H1-type" evidence="1">
    <location>
        <begin position="290"/>
        <end position="316"/>
    </location>
</feature>
<dbReference type="AlphaFoldDB" id="A0A9N9BXX9"/>
<organism evidence="4 5">
    <name type="scientific">Funneliformis caledonium</name>
    <dbReference type="NCBI Taxonomy" id="1117310"/>
    <lineage>
        <taxon>Eukaryota</taxon>
        <taxon>Fungi</taxon>
        <taxon>Fungi incertae sedis</taxon>
        <taxon>Mucoromycota</taxon>
        <taxon>Glomeromycotina</taxon>
        <taxon>Glomeromycetes</taxon>
        <taxon>Glomerales</taxon>
        <taxon>Glomeraceae</taxon>
        <taxon>Funneliformis</taxon>
    </lineage>
</organism>
<evidence type="ECO:0000256" key="1">
    <source>
        <dbReference type="PROSITE-ProRule" id="PRU00723"/>
    </source>
</evidence>
<dbReference type="EMBL" id="CAJVPQ010002035">
    <property type="protein sequence ID" value="CAG8580614.1"/>
    <property type="molecule type" value="Genomic_DNA"/>
</dbReference>
<dbReference type="PANTHER" id="PTHR35558">
    <property type="entry name" value="SGNH_HYDRO DOMAIN-CONTAINING PROTEIN"/>
    <property type="match status" value="1"/>
</dbReference>
<evidence type="ECO:0000313" key="5">
    <source>
        <dbReference type="Proteomes" id="UP000789570"/>
    </source>
</evidence>
<dbReference type="PANTHER" id="PTHR35558:SF1">
    <property type="entry name" value="ENDONUCLEASE_EXONUCLEASE_PHOSPHATASE DOMAIN-CONTAINING PROTEIN"/>
    <property type="match status" value="1"/>
</dbReference>
<evidence type="ECO:0000259" key="3">
    <source>
        <dbReference type="PROSITE" id="PS50103"/>
    </source>
</evidence>
<sequence length="345" mass="40748">MRHARETFQLGKYFKMESEPSSDFSVSSSSTTTTAISTKRRSNVDSQKLIEETKLIANFALQSYENDIKNYNVNNGRPPSPDEWLGLWTANSDPKPFDYSLKTNHLCRKSISDPAARETEESRQWWLTNLKAGLHQIEMLPKKPNLPKYLWEKVALSEYVNFEDFTKDGIASLFEHQDFEIQIHDVSWRQTSPIQSWMEWSSAFRIYQKAVTMLYPHRHEELCEYDSHIIQMTTQYPFEAVYNYDMARRLRVVEDRTLTLKVHQNDLSLHHLISQVMFKTEPEQDESDQTEEQEICINWNKGRCSGPYCKRAHECLNSECSGDHPKLYCPVRPYTNKSRRRNYRY</sequence>
<feature type="region of interest" description="Disordered" evidence="2">
    <location>
        <begin position="19"/>
        <end position="39"/>
    </location>
</feature>
<comment type="caution">
    <text evidence="4">The sequence shown here is derived from an EMBL/GenBank/DDBJ whole genome shotgun (WGS) entry which is preliminary data.</text>
</comment>
<feature type="compositionally biased region" description="Low complexity" evidence="2">
    <location>
        <begin position="19"/>
        <end position="37"/>
    </location>
</feature>
<proteinExistence type="predicted"/>
<accession>A0A9N9BXX9</accession>
<dbReference type="PROSITE" id="PS50103">
    <property type="entry name" value="ZF_C3H1"/>
    <property type="match status" value="1"/>
</dbReference>
<name>A0A9N9BXX9_9GLOM</name>
<keyword evidence="1" id="KW-0479">Metal-binding</keyword>
<keyword evidence="5" id="KW-1185">Reference proteome</keyword>
<feature type="domain" description="C3H1-type" evidence="3">
    <location>
        <begin position="290"/>
        <end position="316"/>
    </location>
</feature>